<dbReference type="InterPro" id="IPR025705">
    <property type="entry name" value="Beta_hexosaminidase_sua/sub"/>
</dbReference>
<dbReference type="GO" id="GO:0016020">
    <property type="term" value="C:membrane"/>
    <property type="evidence" value="ECO:0007669"/>
    <property type="project" value="TreeGrafter"/>
</dbReference>
<feature type="domain" description="Glycoside hydrolase family 20 catalytic" evidence="7">
    <location>
        <begin position="129"/>
        <end position="284"/>
    </location>
</feature>
<dbReference type="RefSeq" id="WP_203879507.1">
    <property type="nucleotide sequence ID" value="NZ_BOOK01000065.1"/>
</dbReference>
<comment type="catalytic activity">
    <reaction evidence="1">
        <text>Hydrolysis of terminal non-reducing N-acetyl-D-hexosamine residues in N-acetyl-beta-D-hexosaminides.</text>
        <dbReference type="EC" id="3.2.1.52"/>
    </reaction>
</comment>
<feature type="domain" description="Glycoside hydrolase family 20 catalytic" evidence="7">
    <location>
        <begin position="375"/>
        <end position="478"/>
    </location>
</feature>
<dbReference type="Pfam" id="PF02838">
    <property type="entry name" value="Glyco_hydro_20b"/>
    <property type="match status" value="1"/>
</dbReference>
<dbReference type="GO" id="GO:0004563">
    <property type="term" value="F:beta-N-acetylhexosaminidase activity"/>
    <property type="evidence" value="ECO:0007669"/>
    <property type="project" value="UniProtKB-EC"/>
</dbReference>
<dbReference type="EC" id="3.2.1.52" evidence="3"/>
<keyword evidence="5" id="KW-0326">Glycosidase</keyword>
<name>A0A8J3T4Z6_9ACTN</name>
<evidence type="ECO:0000259" key="8">
    <source>
        <dbReference type="Pfam" id="PF02838"/>
    </source>
</evidence>
<evidence type="ECO:0000256" key="1">
    <source>
        <dbReference type="ARBA" id="ARBA00001231"/>
    </source>
</evidence>
<dbReference type="InterPro" id="IPR015883">
    <property type="entry name" value="Glyco_hydro_20_cat"/>
</dbReference>
<dbReference type="Proteomes" id="UP000634476">
    <property type="component" value="Unassembled WGS sequence"/>
</dbReference>
<dbReference type="Gene3D" id="3.20.20.80">
    <property type="entry name" value="Glycosidases"/>
    <property type="match status" value="1"/>
</dbReference>
<dbReference type="Pfam" id="PF00728">
    <property type="entry name" value="Glyco_hydro_20"/>
    <property type="match status" value="2"/>
</dbReference>
<comment type="similarity">
    <text evidence="2">Belongs to the glycosyl hydrolase 20 family.</text>
</comment>
<dbReference type="InterPro" id="IPR017853">
    <property type="entry name" value="GH"/>
</dbReference>
<accession>A0A8J3T4Z6</accession>
<dbReference type="InterPro" id="IPR029018">
    <property type="entry name" value="Hex-like_dom2"/>
</dbReference>
<dbReference type="GO" id="GO:0005975">
    <property type="term" value="P:carbohydrate metabolic process"/>
    <property type="evidence" value="ECO:0007669"/>
    <property type="project" value="InterPro"/>
</dbReference>
<dbReference type="AlphaFoldDB" id="A0A8J3T4Z6"/>
<evidence type="ECO:0000256" key="3">
    <source>
        <dbReference type="ARBA" id="ARBA00012663"/>
    </source>
</evidence>
<proteinExistence type="inferred from homology"/>
<feature type="active site" description="Proton donor" evidence="6">
    <location>
        <position position="283"/>
    </location>
</feature>
<evidence type="ECO:0000313" key="9">
    <source>
        <dbReference type="EMBL" id="GII05286.1"/>
    </source>
</evidence>
<dbReference type="GO" id="GO:0030203">
    <property type="term" value="P:glycosaminoglycan metabolic process"/>
    <property type="evidence" value="ECO:0007669"/>
    <property type="project" value="TreeGrafter"/>
</dbReference>
<reference evidence="9" key="1">
    <citation type="submission" date="2021-01" db="EMBL/GenBank/DDBJ databases">
        <title>Whole genome shotgun sequence of Planobispora takensis NBRC 109077.</title>
        <authorList>
            <person name="Komaki H."/>
            <person name="Tamura T."/>
        </authorList>
    </citation>
    <scope>NUCLEOTIDE SEQUENCE</scope>
    <source>
        <strain evidence="9">NBRC 109077</strain>
    </source>
</reference>
<evidence type="ECO:0000256" key="6">
    <source>
        <dbReference type="PIRSR" id="PIRSR625705-1"/>
    </source>
</evidence>
<sequence length="513" mass="55295">MTSETRCATSRTWRIGTAEPALEETAETLRELLSPHLAALAAGAQDRSPGTLRLVLGQVGRRPDALGVPPRGDGHADECHELVITPDGIVCRARTPQGVFRGAVAAVRLLSAAPGGDLACRRTEDGPRYAWRGLMVDPARCFLPLDELLRLVDLAALYHLNVLHLHLTDNEGWRLEIAGRPGLTAAEDGSFYSAAQYRELQAYAAARFVTIVPEIDLPGHTAAVLRAHPELGTVPRPAWLPADAPFSPPLDPCDPGTRAFLAEVLTEVARLTDGPYLHIGGDEAFGIDEASFAEAIRFARETVRVAGKRPLGWQESARAGIGPGDIAQWWVDVPMMDLPADEAELAARPELAGTGRPLAFFTAVARFFAPADGDLARIVDGGGRVLLSPQSHLYLDRPYDASIVPPGQAEAAARLGFSYRPRDVRHAAAWDPAAYGLAPDRIAGIEATLFGESLRGLDDLTTLLLPRLAGIAETAWTGSPPAWEAHRESLAGQSRLWRERGITALLSTEIDWR</sequence>
<evidence type="ECO:0000259" key="7">
    <source>
        <dbReference type="Pfam" id="PF00728"/>
    </source>
</evidence>
<keyword evidence="4" id="KW-0378">Hydrolase</keyword>
<dbReference type="PRINTS" id="PR00738">
    <property type="entry name" value="GLHYDRLASE20"/>
</dbReference>
<dbReference type="PANTHER" id="PTHR22600:SF57">
    <property type="entry name" value="BETA-N-ACETYLHEXOSAMINIDASE"/>
    <property type="match status" value="1"/>
</dbReference>
<organism evidence="9 10">
    <name type="scientific">Planobispora takensis</name>
    <dbReference type="NCBI Taxonomy" id="1367882"/>
    <lineage>
        <taxon>Bacteria</taxon>
        <taxon>Bacillati</taxon>
        <taxon>Actinomycetota</taxon>
        <taxon>Actinomycetes</taxon>
        <taxon>Streptosporangiales</taxon>
        <taxon>Streptosporangiaceae</taxon>
        <taxon>Planobispora</taxon>
    </lineage>
</organism>
<protein>
    <recommendedName>
        <fullName evidence="3">beta-N-acetylhexosaminidase</fullName>
        <ecNumber evidence="3">3.2.1.52</ecNumber>
    </recommendedName>
</protein>
<dbReference type="EMBL" id="BOOK01000065">
    <property type="protein sequence ID" value="GII05286.1"/>
    <property type="molecule type" value="Genomic_DNA"/>
</dbReference>
<feature type="domain" description="Beta-hexosaminidase bacterial type N-terminal" evidence="8">
    <location>
        <begin position="12"/>
        <end position="125"/>
    </location>
</feature>
<dbReference type="PANTHER" id="PTHR22600">
    <property type="entry name" value="BETA-HEXOSAMINIDASE"/>
    <property type="match status" value="1"/>
</dbReference>
<comment type="caution">
    <text evidence="9">The sequence shown here is derived from an EMBL/GenBank/DDBJ whole genome shotgun (WGS) entry which is preliminary data.</text>
</comment>
<evidence type="ECO:0000313" key="10">
    <source>
        <dbReference type="Proteomes" id="UP000634476"/>
    </source>
</evidence>
<dbReference type="SUPFAM" id="SSF55545">
    <property type="entry name" value="beta-N-acetylhexosaminidase-like domain"/>
    <property type="match status" value="1"/>
</dbReference>
<dbReference type="InterPro" id="IPR015882">
    <property type="entry name" value="HEX_bac_N"/>
</dbReference>
<evidence type="ECO:0000256" key="4">
    <source>
        <dbReference type="ARBA" id="ARBA00022801"/>
    </source>
</evidence>
<gene>
    <name evidence="9" type="ORF">Pta02_72940</name>
</gene>
<evidence type="ECO:0000256" key="5">
    <source>
        <dbReference type="ARBA" id="ARBA00023295"/>
    </source>
</evidence>
<keyword evidence="10" id="KW-1185">Reference proteome</keyword>
<evidence type="ECO:0000256" key="2">
    <source>
        <dbReference type="ARBA" id="ARBA00006285"/>
    </source>
</evidence>
<dbReference type="SUPFAM" id="SSF51445">
    <property type="entry name" value="(Trans)glycosidases"/>
    <property type="match status" value="1"/>
</dbReference>
<dbReference type="Gene3D" id="3.30.379.10">
    <property type="entry name" value="Chitobiase/beta-hexosaminidase domain 2-like"/>
    <property type="match status" value="1"/>
</dbReference>